<dbReference type="EMBL" id="CP022685">
    <property type="protein sequence ID" value="ATL29567.1"/>
    <property type="molecule type" value="Genomic_DNA"/>
</dbReference>
<proteinExistence type="predicted"/>
<protein>
    <recommendedName>
        <fullName evidence="2">DUF4232 domain-containing protein</fullName>
    </recommendedName>
</protein>
<feature type="signal peptide" evidence="1">
    <location>
        <begin position="1"/>
        <end position="31"/>
    </location>
</feature>
<evidence type="ECO:0000313" key="4">
    <source>
        <dbReference type="Proteomes" id="UP000221011"/>
    </source>
</evidence>
<evidence type="ECO:0000256" key="1">
    <source>
        <dbReference type="SAM" id="SignalP"/>
    </source>
</evidence>
<feature type="chain" id="PRO_5012200452" description="DUF4232 domain-containing protein" evidence="1">
    <location>
        <begin position="32"/>
        <end position="178"/>
    </location>
</feature>
<dbReference type="Proteomes" id="UP000221011">
    <property type="component" value="Chromosome"/>
</dbReference>
<sequence>MRLSTKATAAAAAIAATLSLAAIGTASTASAAPSAAKAAPVTCTAANTKVTVQQVDRPINHLLLKAKNTGTKTCFAYGAPFLRFDQAQSATPWVEDSKPQAVVTLEPGQTAYAGIGTSSPEGSEGYQAHSLGVHFSNRNMDGSVGNPASAKLPAGGVYVDSSAYVTYWQTSAADALQW</sequence>
<keyword evidence="4" id="KW-1185">Reference proteome</keyword>
<evidence type="ECO:0000259" key="2">
    <source>
        <dbReference type="Pfam" id="PF14016"/>
    </source>
</evidence>
<keyword evidence="1" id="KW-0732">Signal</keyword>
<reference evidence="3 4" key="1">
    <citation type="submission" date="2017-08" db="EMBL/GenBank/DDBJ databases">
        <title>Complete Genome Sequence of Streptomyces formicae KY5, the formicamycin producer.</title>
        <authorList>
            <person name="Holmes N.A."/>
            <person name="Devine R."/>
            <person name="Qin Z."/>
            <person name="Seipke R.F."/>
            <person name="Wilkinson B."/>
            <person name="Hutchings M.I."/>
        </authorList>
    </citation>
    <scope>NUCLEOTIDE SEQUENCE [LARGE SCALE GENOMIC DNA]</scope>
    <source>
        <strain evidence="3 4">KY5</strain>
    </source>
</reference>
<dbReference type="Pfam" id="PF14016">
    <property type="entry name" value="DUF4232"/>
    <property type="match status" value="1"/>
</dbReference>
<name>A0A291QDJ1_9ACTN</name>
<accession>A0A291QDJ1</accession>
<evidence type="ECO:0000313" key="3">
    <source>
        <dbReference type="EMBL" id="ATL29567.1"/>
    </source>
</evidence>
<dbReference type="InterPro" id="IPR025326">
    <property type="entry name" value="DUF4232"/>
</dbReference>
<dbReference type="RefSeq" id="WP_098244048.1">
    <property type="nucleotide sequence ID" value="NZ_CP022685.1"/>
</dbReference>
<organism evidence="3 4">
    <name type="scientific">Streptomyces formicae</name>
    <dbReference type="NCBI Taxonomy" id="1616117"/>
    <lineage>
        <taxon>Bacteria</taxon>
        <taxon>Bacillati</taxon>
        <taxon>Actinomycetota</taxon>
        <taxon>Actinomycetes</taxon>
        <taxon>Kitasatosporales</taxon>
        <taxon>Streptomycetaceae</taxon>
        <taxon>Streptomyces</taxon>
    </lineage>
</organism>
<dbReference type="KEGG" id="sfk:KY5_4549c"/>
<feature type="domain" description="DUF4232" evidence="2">
    <location>
        <begin position="43"/>
        <end position="169"/>
    </location>
</feature>
<gene>
    <name evidence="3" type="ORF">KY5_4549c</name>
</gene>
<dbReference type="AlphaFoldDB" id="A0A291QDJ1"/>